<dbReference type="EMBL" id="KB203274">
    <property type="protein sequence ID" value="ESO85613.1"/>
    <property type="molecule type" value="Genomic_DNA"/>
</dbReference>
<name>V3Z4K1_LOTGI</name>
<organism evidence="1 2">
    <name type="scientific">Lottia gigantea</name>
    <name type="common">Giant owl limpet</name>
    <dbReference type="NCBI Taxonomy" id="225164"/>
    <lineage>
        <taxon>Eukaryota</taxon>
        <taxon>Metazoa</taxon>
        <taxon>Spiralia</taxon>
        <taxon>Lophotrochozoa</taxon>
        <taxon>Mollusca</taxon>
        <taxon>Gastropoda</taxon>
        <taxon>Patellogastropoda</taxon>
        <taxon>Lottioidea</taxon>
        <taxon>Lottiidae</taxon>
        <taxon>Lottia</taxon>
    </lineage>
</organism>
<proteinExistence type="predicted"/>
<evidence type="ECO:0000313" key="2">
    <source>
        <dbReference type="Proteomes" id="UP000030746"/>
    </source>
</evidence>
<evidence type="ECO:0008006" key="3">
    <source>
        <dbReference type="Google" id="ProtNLM"/>
    </source>
</evidence>
<dbReference type="GeneID" id="20236586"/>
<dbReference type="RefSeq" id="XP_009063854.1">
    <property type="nucleotide sequence ID" value="XM_009065606.1"/>
</dbReference>
<gene>
    <name evidence="1" type="ORF">LOTGIDRAFT_155101</name>
</gene>
<keyword evidence="2" id="KW-1185">Reference proteome</keyword>
<protein>
    <recommendedName>
        <fullName evidence="3">Capsid protein</fullName>
    </recommendedName>
</protein>
<dbReference type="AlphaFoldDB" id="V3Z4K1"/>
<dbReference type="KEGG" id="lgi:LOTGIDRAFT_155101"/>
<dbReference type="CTD" id="20236586"/>
<accession>V3Z4K1</accession>
<dbReference type="Proteomes" id="UP000030746">
    <property type="component" value="Unassembled WGS sequence"/>
</dbReference>
<evidence type="ECO:0000313" key="1">
    <source>
        <dbReference type="EMBL" id="ESO85613.1"/>
    </source>
</evidence>
<reference evidence="1 2" key="1">
    <citation type="journal article" date="2013" name="Nature">
        <title>Insights into bilaterian evolution from three spiralian genomes.</title>
        <authorList>
            <person name="Simakov O."/>
            <person name="Marletaz F."/>
            <person name="Cho S.J."/>
            <person name="Edsinger-Gonzales E."/>
            <person name="Havlak P."/>
            <person name="Hellsten U."/>
            <person name="Kuo D.H."/>
            <person name="Larsson T."/>
            <person name="Lv J."/>
            <person name="Arendt D."/>
            <person name="Savage R."/>
            <person name="Osoegawa K."/>
            <person name="de Jong P."/>
            <person name="Grimwood J."/>
            <person name="Chapman J.A."/>
            <person name="Shapiro H."/>
            <person name="Aerts A."/>
            <person name="Otillar R.P."/>
            <person name="Terry A.Y."/>
            <person name="Boore J.L."/>
            <person name="Grigoriev I.V."/>
            <person name="Lindberg D.R."/>
            <person name="Seaver E.C."/>
            <person name="Weisblat D.A."/>
            <person name="Putnam N.H."/>
            <person name="Rokhsar D.S."/>
        </authorList>
    </citation>
    <scope>NUCLEOTIDE SEQUENCE [LARGE SCALE GENOMIC DNA]</scope>
</reference>
<sequence length="186" mass="22180">MYPERRRTFYRRRRVPRRRRTYRRKTNFMKRIYKGIIHSEHKDNHEFNLGTKGIYTSNLCWNWHSFLTGSIKAQVSHYMNLFDEVKIRHVTLTYWLRNNGSNSLTNEQPTVTSTYDPDAQGRVMSLDNQNCCPNTREKLIRYGKKYTLKMYPKFQPKLSTAKSVAIGGGASKRRVCLPYDVIWYPV</sequence>
<dbReference type="HOGENOM" id="CLU_1456018_0_0_1"/>